<feature type="region of interest" description="Disordered" evidence="1">
    <location>
        <begin position="1107"/>
        <end position="1189"/>
    </location>
</feature>
<organism evidence="3 4">
    <name type="scientific">Xiphophorus maculatus</name>
    <name type="common">Southern platyfish</name>
    <name type="synonym">Platypoecilus maculatus</name>
    <dbReference type="NCBI Taxonomy" id="8083"/>
    <lineage>
        <taxon>Eukaryota</taxon>
        <taxon>Metazoa</taxon>
        <taxon>Chordata</taxon>
        <taxon>Craniata</taxon>
        <taxon>Vertebrata</taxon>
        <taxon>Euteleostomi</taxon>
        <taxon>Actinopterygii</taxon>
        <taxon>Neopterygii</taxon>
        <taxon>Teleostei</taxon>
        <taxon>Neoteleostei</taxon>
        <taxon>Acanthomorphata</taxon>
        <taxon>Ovalentaria</taxon>
        <taxon>Atherinomorphae</taxon>
        <taxon>Cyprinodontiformes</taxon>
        <taxon>Poeciliidae</taxon>
        <taxon>Poeciliinae</taxon>
        <taxon>Xiphophorus</taxon>
    </lineage>
</organism>
<dbReference type="Gene3D" id="2.30.30.140">
    <property type="match status" value="6"/>
</dbReference>
<proteinExistence type="predicted"/>
<dbReference type="GO" id="GO:0043186">
    <property type="term" value="C:P granule"/>
    <property type="evidence" value="ECO:0007669"/>
    <property type="project" value="Ensembl"/>
</dbReference>
<feature type="compositionally biased region" description="Basic and acidic residues" evidence="1">
    <location>
        <begin position="1829"/>
        <end position="1840"/>
    </location>
</feature>
<reference evidence="4" key="2">
    <citation type="journal article" date="2013" name="Nat. Genet.">
        <title>The genome of the platyfish, Xiphophorus maculatus, provides insights into evolutionary adaptation and several complex traits.</title>
        <authorList>
            <person name="Schartl M."/>
            <person name="Walter R.B."/>
            <person name="Shen Y."/>
            <person name="Garcia T."/>
            <person name="Catchen J."/>
            <person name="Amores A."/>
            <person name="Braasch I."/>
            <person name="Chalopin D."/>
            <person name="Volff J.N."/>
            <person name="Lesch K.P."/>
            <person name="Bisazza A."/>
            <person name="Minx P."/>
            <person name="Hillier L."/>
            <person name="Wilson R.K."/>
            <person name="Fuerstenberg S."/>
            <person name="Boore J."/>
            <person name="Searle S."/>
            <person name="Postlethwait J.H."/>
            <person name="Warren W.C."/>
        </authorList>
    </citation>
    <scope>NUCLEOTIDE SEQUENCE [LARGE SCALE GENOMIC DNA]</scope>
    <source>
        <strain evidence="4">JP 163 A</strain>
    </source>
</reference>
<evidence type="ECO:0000259" key="2">
    <source>
        <dbReference type="PROSITE" id="PS50304"/>
    </source>
</evidence>
<dbReference type="GO" id="GO:1903863">
    <property type="term" value="P:P granule assembly"/>
    <property type="evidence" value="ECO:0007669"/>
    <property type="project" value="Ensembl"/>
</dbReference>
<dbReference type="InterPro" id="IPR002999">
    <property type="entry name" value="Tudor"/>
</dbReference>
<dbReference type="SUPFAM" id="SSF63748">
    <property type="entry name" value="Tudor/PWWP/MBT"/>
    <property type="match status" value="7"/>
</dbReference>
<feature type="domain" description="Tudor" evidence="2">
    <location>
        <begin position="755"/>
        <end position="814"/>
    </location>
</feature>
<reference evidence="3" key="4">
    <citation type="submission" date="2025-09" db="UniProtKB">
        <authorList>
            <consortium name="Ensembl"/>
        </authorList>
    </citation>
    <scope>IDENTIFICATION</scope>
    <source>
        <strain evidence="3">JP 163 A</strain>
    </source>
</reference>
<keyword evidence="4" id="KW-1185">Reference proteome</keyword>
<dbReference type="Ensembl" id="ENSXMAT00000040484.1">
    <property type="protein sequence ID" value="ENSXMAP00000040725.1"/>
    <property type="gene ID" value="ENSXMAG00000025787.1"/>
</dbReference>
<dbReference type="PROSITE" id="PS50304">
    <property type="entry name" value="TUDOR"/>
    <property type="match status" value="6"/>
</dbReference>
<protein>
    <submittedName>
        <fullName evidence="3">Tudor domain containing 6</fullName>
    </submittedName>
</protein>
<feature type="compositionally biased region" description="Basic and acidic residues" evidence="1">
    <location>
        <begin position="1153"/>
        <end position="1162"/>
    </location>
</feature>
<dbReference type="GO" id="GO:0032019">
    <property type="term" value="C:mitochondrial cloud"/>
    <property type="evidence" value="ECO:0007669"/>
    <property type="project" value="Ensembl"/>
</dbReference>
<dbReference type="PANTHER" id="PTHR22948">
    <property type="entry name" value="TUDOR DOMAIN CONTAINING PROTEIN"/>
    <property type="match status" value="1"/>
</dbReference>
<feature type="region of interest" description="Disordered" evidence="1">
    <location>
        <begin position="1960"/>
        <end position="2009"/>
    </location>
</feature>
<feature type="region of interest" description="Disordered" evidence="1">
    <location>
        <begin position="1796"/>
        <end position="1843"/>
    </location>
</feature>
<feature type="compositionally biased region" description="Basic and acidic residues" evidence="1">
    <location>
        <begin position="1992"/>
        <end position="2007"/>
    </location>
</feature>
<feature type="compositionally biased region" description="Low complexity" evidence="1">
    <location>
        <begin position="1961"/>
        <end position="1971"/>
    </location>
</feature>
<accession>A0A3B5RCL5</accession>
<feature type="compositionally biased region" description="Basic and acidic residues" evidence="1">
    <location>
        <begin position="1117"/>
        <end position="1137"/>
    </location>
</feature>
<feature type="domain" description="Tudor" evidence="2">
    <location>
        <begin position="288"/>
        <end position="347"/>
    </location>
</feature>
<dbReference type="Gene3D" id="2.40.50.90">
    <property type="match status" value="7"/>
</dbReference>
<reference evidence="4" key="1">
    <citation type="submission" date="2012-01" db="EMBL/GenBank/DDBJ databases">
        <authorList>
            <person name="Walter R."/>
            <person name="Schartl M."/>
            <person name="Warren W."/>
        </authorList>
    </citation>
    <scope>NUCLEOTIDE SEQUENCE [LARGE SCALE GENOMIC DNA]</scope>
    <source>
        <strain evidence="4">JP 163 A</strain>
    </source>
</reference>
<feature type="domain" description="Tudor" evidence="2">
    <location>
        <begin position="1299"/>
        <end position="1358"/>
    </location>
</feature>
<dbReference type="InterPro" id="IPR050621">
    <property type="entry name" value="Tudor_domain_containing"/>
</dbReference>
<dbReference type="PANTHER" id="PTHR22948:SF15">
    <property type="entry name" value="TUDOR DOMAIN-CONTAINING PROTEIN 6"/>
    <property type="match status" value="1"/>
</dbReference>
<name>A0A3B5RCL5_XIPMA</name>
<dbReference type="GO" id="GO:0033391">
    <property type="term" value="C:chromatoid body"/>
    <property type="evidence" value="ECO:0007669"/>
    <property type="project" value="Ensembl"/>
</dbReference>
<evidence type="ECO:0000313" key="4">
    <source>
        <dbReference type="Proteomes" id="UP000002852"/>
    </source>
</evidence>
<dbReference type="Pfam" id="PF00567">
    <property type="entry name" value="TUDOR"/>
    <property type="match status" value="7"/>
</dbReference>
<dbReference type="InParanoid" id="A0A3B5RCL5"/>
<dbReference type="InterPro" id="IPR035437">
    <property type="entry name" value="SNase_OB-fold_sf"/>
</dbReference>
<dbReference type="SMART" id="SM00333">
    <property type="entry name" value="TUDOR"/>
    <property type="match status" value="7"/>
</dbReference>
<reference evidence="3" key="3">
    <citation type="submission" date="2025-08" db="UniProtKB">
        <authorList>
            <consortium name="Ensembl"/>
        </authorList>
    </citation>
    <scope>IDENTIFICATION</scope>
    <source>
        <strain evidence="3">JP 163 A</strain>
    </source>
</reference>
<dbReference type="FunCoup" id="A0A3B5RCL5">
    <property type="interactions" value="674"/>
</dbReference>
<dbReference type="OMA" id="FKEQMFP"/>
<feature type="domain" description="Tudor" evidence="2">
    <location>
        <begin position="969"/>
        <end position="1025"/>
    </location>
</feature>
<dbReference type="Proteomes" id="UP000002852">
    <property type="component" value="Unassembled WGS sequence"/>
</dbReference>
<dbReference type="GO" id="GO:1905879">
    <property type="term" value="P:regulation of oogenesis"/>
    <property type="evidence" value="ECO:0007669"/>
    <property type="project" value="Ensembl"/>
</dbReference>
<evidence type="ECO:0000256" key="1">
    <source>
        <dbReference type="SAM" id="MobiDB-lite"/>
    </source>
</evidence>
<dbReference type="GO" id="GO:0007283">
    <property type="term" value="P:spermatogenesis"/>
    <property type="evidence" value="ECO:0007669"/>
    <property type="project" value="Ensembl"/>
</dbReference>
<sequence length="2125" mass="236249">MSAIPGLPARGSDVTVLVIRVHLHPLCELVAFWGKFSQQRSTDYEILADEIQSHGALFKDLEGNPGDQCLVHIDTTWYRARIVSRNASKYSVFLIDRGMTYTGTTSKLAWGKKEHFLLPPEVELCILANVLPLSSENRWSPVALEFLKSFTGKLVNAHVQDVLVPDRMIILNIPCISKQMYEMGFAKKLSPATFQDFLHMSLKSINGAEELTEVQQLYLGSGERLQKQELFMYPELPGGTVETVIVTEVTNPQQIFCQLKVFSHELKKLTEKVTQSCESKVSSCMISPDMIGYPCAARGRDGRWYRSVIQQVFPTNKVVEVLNVDYGTKQFVQVENVKRLATEFTRMPVVTYVCSLHGILDKKVGWTTSEIDFLKSLLLHKTVIAKVEYRSISDQVYYVTLYGDDNINMNSLFGSKENCFPKYEKTLGDYALPSGVYTQQHPAQPERKALPSQQSVEEIPAEDLVINSSHLAVVHHVSSPSEFWIQTENYRKDLEELLDAMYHLYQDSANTHMLINPSLGLYCAAQAQDGEFYRATVTEVGETQIKVFFVDYGNTEVVDGSKIRILPAECRKMPQLGLKCSLAGVRPKDGRWSQNALEYFIKTVTDTELIVRVKGRYSDSYVVQLINPEAQTEQDVNTQMCTNGFAERTEIPREPTVKGALKPSVVSSAPLTVAALPQVCKDIGISFRPTFGLLNNERKIGTFKEQMFPIGSVLDVNVSCIESPNDFWCQLVQNAGSLRLLMHDIQAYYANSEFEPNVDAACVARHPENGMWYRALVIRKHETPQVDVLFVDYGQTKTVSLFDLRKISPEFLTLHGQAFRCSLLNLIRSTSAINEWNYKAKERFQNFVENAASNFIILKCTIYAVMHSEQMVLHNIVDLETPFESICNALANLITNIPSKKASGPSFRLDTYYYSTHNIKTGTEEQVTVAFVNSVSDFFCHLDKNADVMKDLTMRVNTLCQQLERVKVPAVFGTLCFARYTDGQWYRAQIKATRPKLLVHFVDYGETLQVDKSDLLPVPKEANDIMSVPVQAVVCALSDVPTDVPSEVNEWFEKTATECQFRALIVAREADGKLLVELYHGNTQINAKIKKTFQIEKQEEQVVCQSWKPQAPATHAPKMERTFSNRAMDSKDYEQASKKSNFSTPKPPCQTKLDGKFTDENLRSALKSTTQKHRPVPQELYKTPSQRQLNRTLTNDGSEEASGQVRPRKVSLPPITERFISESSGTDSQEKTLAEKLPKLIDLPSKCITPGTVVDVYVSHCDSPLSFFVQHVSEEVALISLVEKLNSPDSTSKASPIKDLQPGDLVKAEFADDLSWYRAVVKETLEHARALVEFIDFGNTAAMPISKMEQLPKSLLLLPVYSTHCMLKDTAVLGEEKVFEPHVVSAFKEDIGSCGDKVLKCQFIKQVGSVWEVTLEDGGLDIGCKLSTEGSGFKPEKVVNEQQVQHFEKRKVDEDSEKPLPPCSFGYPHLKEIEEGQRLEVYVATINEDQTFWCQPADSQELCMITSAVSEVESAADQNINPDALYLGMPCVALFADDQLWYRAEVVDKSDNELSVLFVDYGNKSQANITNVRVVPPALLEVPAQAFLCELEGFDASRGFWRDGAADELSALTADKLLQLTVTRVTRTKGKLKYVVEMEREGQVINEAMNTCWSYFGTEDMPDSGESTTPQQLDSINTLQDLLHNVASYSTCTVSQDEERIAEELNFLPIENEVLKLASSPKQSKCSEDSNNETVVEFGQDEQQSSEGIIMVPAAMMPPEDIFPSDSVIKEPLQLSADLSDKKDISCLSENVIVVTGQDPEEENTSVLHAGKPNDDGSSPRDGVSGAKGELESGTSDKETLGTSSCILEMDTLNAPAMAAEESNVAALQADLMTFTSEDTMNLQDDVLKETTDTELDSSKQTELVLSSTTIQEQLCEQETEAGEGTLREEETCVSTNVQNDSASEEAASAQLVDAEPALVQQSTTTTSEEQNCTFSPTETGEDPHVLACSSDETHPADSEQTSDEKISAAGCQSHAIAEEITLSISVSEGDVDHICDRTEPAEESDEVQEDSAESVSGITAAVADVPQHVEVPCTPSSDKDNSPSEDETVPIKADGALQTDTDVVMYIRAVFFPPSLNYATCSFI</sequence>
<feature type="domain" description="Tudor" evidence="2">
    <location>
        <begin position="1524"/>
        <end position="1582"/>
    </location>
</feature>
<feature type="region of interest" description="Disordered" evidence="1">
    <location>
        <begin position="2066"/>
        <end position="2095"/>
    </location>
</feature>
<feature type="domain" description="Tudor" evidence="2">
    <location>
        <begin position="516"/>
        <end position="573"/>
    </location>
</feature>
<dbReference type="STRING" id="8083.ENSXMAP00000040725"/>
<dbReference type="GeneTree" id="ENSGT00940000159049"/>
<dbReference type="FunFam" id="2.30.30.140:FF:000018">
    <property type="entry name" value="Serine/threonine-protein kinase 31"/>
    <property type="match status" value="1"/>
</dbReference>
<evidence type="ECO:0000313" key="3">
    <source>
        <dbReference type="Ensembl" id="ENSXMAP00000040725.1"/>
    </source>
</evidence>